<gene>
    <name evidence="1" type="ORF">KIN20_017419</name>
</gene>
<sequence>MLEELTEARMKTALRMNCTKIQFMENQWSSEDQLELHSYGDHLGRVPLGSVEHGEQLRIAWRRNMADEGERSGPRSIL</sequence>
<name>A0AAD5QRH6_PARTN</name>
<evidence type="ECO:0000313" key="1">
    <source>
        <dbReference type="EMBL" id="KAJ1358870.1"/>
    </source>
</evidence>
<keyword evidence="2" id="KW-1185">Reference proteome</keyword>
<organism evidence="1 2">
    <name type="scientific">Parelaphostrongylus tenuis</name>
    <name type="common">Meningeal worm</name>
    <dbReference type="NCBI Taxonomy" id="148309"/>
    <lineage>
        <taxon>Eukaryota</taxon>
        <taxon>Metazoa</taxon>
        <taxon>Ecdysozoa</taxon>
        <taxon>Nematoda</taxon>
        <taxon>Chromadorea</taxon>
        <taxon>Rhabditida</taxon>
        <taxon>Rhabditina</taxon>
        <taxon>Rhabditomorpha</taxon>
        <taxon>Strongyloidea</taxon>
        <taxon>Metastrongylidae</taxon>
        <taxon>Parelaphostrongylus</taxon>
    </lineage>
</organism>
<dbReference type="Proteomes" id="UP001196413">
    <property type="component" value="Unassembled WGS sequence"/>
</dbReference>
<dbReference type="EMBL" id="JAHQIW010003500">
    <property type="protein sequence ID" value="KAJ1358870.1"/>
    <property type="molecule type" value="Genomic_DNA"/>
</dbReference>
<dbReference type="AlphaFoldDB" id="A0AAD5QRH6"/>
<accession>A0AAD5QRH6</accession>
<reference evidence="1" key="1">
    <citation type="submission" date="2021-06" db="EMBL/GenBank/DDBJ databases">
        <title>Parelaphostrongylus tenuis whole genome reference sequence.</title>
        <authorList>
            <person name="Garwood T.J."/>
            <person name="Larsen P.A."/>
            <person name="Fountain-Jones N.M."/>
            <person name="Garbe J.R."/>
            <person name="Macchietto M.G."/>
            <person name="Kania S.A."/>
            <person name="Gerhold R.W."/>
            <person name="Richards J.E."/>
            <person name="Wolf T.M."/>
        </authorList>
    </citation>
    <scope>NUCLEOTIDE SEQUENCE</scope>
    <source>
        <strain evidence="1">MNPRO001-30</strain>
        <tissue evidence="1">Meninges</tissue>
    </source>
</reference>
<proteinExistence type="predicted"/>
<protein>
    <submittedName>
        <fullName evidence="1">Uncharacterized protein</fullName>
    </submittedName>
</protein>
<comment type="caution">
    <text evidence="1">The sequence shown here is derived from an EMBL/GenBank/DDBJ whole genome shotgun (WGS) entry which is preliminary data.</text>
</comment>
<evidence type="ECO:0000313" key="2">
    <source>
        <dbReference type="Proteomes" id="UP001196413"/>
    </source>
</evidence>